<dbReference type="SMART" id="SM01012">
    <property type="entry name" value="ANTAR"/>
    <property type="match status" value="1"/>
</dbReference>
<accession>A0A3A4A7K2</accession>
<protein>
    <submittedName>
        <fullName evidence="2">ANTAR domain-containing protein</fullName>
    </submittedName>
</protein>
<evidence type="ECO:0000313" key="3">
    <source>
        <dbReference type="Proteomes" id="UP000265768"/>
    </source>
</evidence>
<sequence length="238" mass="25282">MVNEAQARIWALISDHAVKRGGPISVQDVCTAGAEAIAVDGVGLSLLAGRRLEPLHVVGRLGREVVEAELTTGDGPCVEAATGDGPVLSEDLASSAAERRWPLFCQLAAAAGIRAAFAFPLMTQAVRVGVLVLVRHRPGALAAAEYGHALILADIALLLVLNDQVQINEWADPLQEPFLGAEIHQAAGMVSVQLNATVEHAHLRLRAHAFLHGESLSQVARQVVERRLRFTPDPSPHA</sequence>
<reference evidence="2 3" key="1">
    <citation type="submission" date="2018-09" db="EMBL/GenBank/DDBJ databases">
        <title>YIM 75507 draft genome.</title>
        <authorList>
            <person name="Tang S."/>
            <person name="Feng Y."/>
        </authorList>
    </citation>
    <scope>NUCLEOTIDE SEQUENCE [LARGE SCALE GENOMIC DNA]</scope>
    <source>
        <strain evidence="2 3">YIM 75507</strain>
    </source>
</reference>
<dbReference type="Proteomes" id="UP000265768">
    <property type="component" value="Unassembled WGS sequence"/>
</dbReference>
<keyword evidence="3" id="KW-1185">Reference proteome</keyword>
<proteinExistence type="predicted"/>
<feature type="domain" description="ANTAR" evidence="1">
    <location>
        <begin position="170"/>
        <end position="224"/>
    </location>
</feature>
<dbReference type="EMBL" id="QZEY01000017">
    <property type="protein sequence ID" value="RJL23899.1"/>
    <property type="molecule type" value="Genomic_DNA"/>
</dbReference>
<dbReference type="AlphaFoldDB" id="A0A3A4A7K2"/>
<dbReference type="InterPro" id="IPR005561">
    <property type="entry name" value="ANTAR"/>
</dbReference>
<dbReference type="Gene3D" id="3.30.450.40">
    <property type="match status" value="1"/>
</dbReference>
<dbReference type="SUPFAM" id="SSF55781">
    <property type="entry name" value="GAF domain-like"/>
    <property type="match status" value="1"/>
</dbReference>
<dbReference type="GO" id="GO:0003723">
    <property type="term" value="F:RNA binding"/>
    <property type="evidence" value="ECO:0007669"/>
    <property type="project" value="InterPro"/>
</dbReference>
<gene>
    <name evidence="2" type="ORF">D5H75_31155</name>
</gene>
<dbReference type="InterPro" id="IPR029016">
    <property type="entry name" value="GAF-like_dom_sf"/>
</dbReference>
<dbReference type="InterPro" id="IPR003018">
    <property type="entry name" value="GAF"/>
</dbReference>
<evidence type="ECO:0000313" key="2">
    <source>
        <dbReference type="EMBL" id="RJL23899.1"/>
    </source>
</evidence>
<dbReference type="Pfam" id="PF13185">
    <property type="entry name" value="GAF_2"/>
    <property type="match status" value="1"/>
</dbReference>
<organism evidence="2 3">
    <name type="scientific">Bailinhaonella thermotolerans</name>
    <dbReference type="NCBI Taxonomy" id="1070861"/>
    <lineage>
        <taxon>Bacteria</taxon>
        <taxon>Bacillati</taxon>
        <taxon>Actinomycetota</taxon>
        <taxon>Actinomycetes</taxon>
        <taxon>Streptosporangiales</taxon>
        <taxon>Streptosporangiaceae</taxon>
        <taxon>Bailinhaonella</taxon>
    </lineage>
</organism>
<evidence type="ECO:0000259" key="1">
    <source>
        <dbReference type="SMART" id="SM01012"/>
    </source>
</evidence>
<name>A0A3A4A7K2_9ACTN</name>
<comment type="caution">
    <text evidence="2">The sequence shown here is derived from an EMBL/GenBank/DDBJ whole genome shotgun (WGS) entry which is preliminary data.</text>
</comment>